<comment type="similarity">
    <text evidence="1 4">Belongs to the yippee family.</text>
</comment>
<accession>A0A8S0TJP3</accession>
<dbReference type="EMBL" id="CACTIH010007256">
    <property type="protein sequence ID" value="CAA3006078.1"/>
    <property type="molecule type" value="Genomic_DNA"/>
</dbReference>
<evidence type="ECO:0000259" key="5">
    <source>
        <dbReference type="PROSITE" id="PS51792"/>
    </source>
</evidence>
<evidence type="ECO:0000256" key="2">
    <source>
        <dbReference type="ARBA" id="ARBA00022723"/>
    </source>
</evidence>
<evidence type="ECO:0000313" key="7">
    <source>
        <dbReference type="Proteomes" id="UP000594638"/>
    </source>
</evidence>
<evidence type="ECO:0000256" key="4">
    <source>
        <dbReference type="RuleBase" id="RU110713"/>
    </source>
</evidence>
<keyword evidence="7" id="KW-1185">Reference proteome</keyword>
<evidence type="ECO:0000256" key="1">
    <source>
        <dbReference type="ARBA" id="ARBA00005613"/>
    </source>
</evidence>
<comment type="caution">
    <text evidence="6">The sequence shown here is derived from an EMBL/GenBank/DDBJ whole genome shotgun (WGS) entry which is preliminary data.</text>
</comment>
<dbReference type="Proteomes" id="UP000594638">
    <property type="component" value="Unassembled WGS sequence"/>
</dbReference>
<gene>
    <name evidence="6" type="ORF">OLEA9_A082236</name>
</gene>
<dbReference type="PANTHER" id="PTHR13848">
    <property type="entry name" value="PROTEIN YIPPEE-LIKE CG15309-RELATED"/>
    <property type="match status" value="1"/>
</dbReference>
<feature type="domain" description="Yippee" evidence="5">
    <location>
        <begin position="8"/>
        <end position="105"/>
    </location>
</feature>
<organism evidence="6 7">
    <name type="scientific">Olea europaea subsp. europaea</name>
    <dbReference type="NCBI Taxonomy" id="158383"/>
    <lineage>
        <taxon>Eukaryota</taxon>
        <taxon>Viridiplantae</taxon>
        <taxon>Streptophyta</taxon>
        <taxon>Embryophyta</taxon>
        <taxon>Tracheophyta</taxon>
        <taxon>Spermatophyta</taxon>
        <taxon>Magnoliopsida</taxon>
        <taxon>eudicotyledons</taxon>
        <taxon>Gunneridae</taxon>
        <taxon>Pentapetalae</taxon>
        <taxon>asterids</taxon>
        <taxon>lamiids</taxon>
        <taxon>Lamiales</taxon>
        <taxon>Oleaceae</taxon>
        <taxon>Oleeae</taxon>
        <taxon>Olea</taxon>
    </lineage>
</organism>
<proteinExistence type="inferred from homology"/>
<dbReference type="InterPro" id="IPR039058">
    <property type="entry name" value="Yippee_fam"/>
</dbReference>
<name>A0A8S0TJP3_OLEEU</name>
<keyword evidence="2" id="KW-0479">Metal-binding</keyword>
<dbReference type="Gramene" id="OE9A082236T1">
    <property type="protein sequence ID" value="OE9A082236C1"/>
    <property type="gene ID" value="OE9A082236"/>
</dbReference>
<reference evidence="6 7" key="1">
    <citation type="submission" date="2019-12" db="EMBL/GenBank/DDBJ databases">
        <authorList>
            <person name="Alioto T."/>
            <person name="Alioto T."/>
            <person name="Gomez Garrido J."/>
        </authorList>
    </citation>
    <scope>NUCLEOTIDE SEQUENCE [LARGE SCALE GENOMIC DNA]</scope>
</reference>
<evidence type="ECO:0000256" key="3">
    <source>
        <dbReference type="ARBA" id="ARBA00022833"/>
    </source>
</evidence>
<dbReference type="PROSITE" id="PS51792">
    <property type="entry name" value="YIPPEE"/>
    <property type="match status" value="1"/>
</dbReference>
<dbReference type="OrthoDB" id="6407410at2759"/>
<dbReference type="AlphaFoldDB" id="A0A8S0TJP3"/>
<dbReference type="InterPro" id="IPR034751">
    <property type="entry name" value="Yippee"/>
</dbReference>
<protein>
    <recommendedName>
        <fullName evidence="4">Protein yippee-like</fullName>
    </recommendedName>
</protein>
<dbReference type="Pfam" id="PF03226">
    <property type="entry name" value="Yippee-Mis18"/>
    <property type="match status" value="1"/>
</dbReference>
<evidence type="ECO:0000313" key="6">
    <source>
        <dbReference type="EMBL" id="CAA3006078.1"/>
    </source>
</evidence>
<keyword evidence="3" id="KW-0862">Zinc</keyword>
<dbReference type="GO" id="GO:0046872">
    <property type="term" value="F:metal ion binding"/>
    <property type="evidence" value="ECO:0007669"/>
    <property type="project" value="UniProtKB-KW"/>
</dbReference>
<dbReference type="InterPro" id="IPR004910">
    <property type="entry name" value="Yippee/Mis18/Cereblon"/>
</dbReference>
<sequence length="124" mass="13799">MEFHPKPATEKTADLGATVANPEHLKLGGGDKEGSCIYRIPHCVNVTTGKKEERKMMNGVHAVANTFCMRCGSLVGWRYEIAHDKSQKYKEGRFILERFKVLGPDGSAYSMGHEDHVFGSEDEV</sequence>